<dbReference type="Gene3D" id="3.40.190.10">
    <property type="entry name" value="Periplasmic binding protein-like II"/>
    <property type="match status" value="2"/>
</dbReference>
<keyword evidence="1 2" id="KW-0732">Signal</keyword>
<organism evidence="3 4">
    <name type="scientific">Pseudooceanicola marinus</name>
    <dbReference type="NCBI Taxonomy" id="396013"/>
    <lineage>
        <taxon>Bacteria</taxon>
        <taxon>Pseudomonadati</taxon>
        <taxon>Pseudomonadota</taxon>
        <taxon>Alphaproteobacteria</taxon>
        <taxon>Rhodobacterales</taxon>
        <taxon>Paracoccaceae</taxon>
        <taxon>Pseudooceanicola</taxon>
    </lineage>
</organism>
<name>A0A1X6YMZ4_9RHOB</name>
<dbReference type="EMBL" id="FWFN01000002">
    <property type="protein sequence ID" value="SLN26224.1"/>
    <property type="molecule type" value="Genomic_DNA"/>
</dbReference>
<dbReference type="AlphaFoldDB" id="A0A1X6YMZ4"/>
<dbReference type="PANTHER" id="PTHR30006:SF25">
    <property type="entry name" value="PHOSPHOGLYCERATE TRANSPORT REGULATORY PROTEIN PGTC"/>
    <property type="match status" value="1"/>
</dbReference>
<accession>A0A1X6YMZ4</accession>
<proteinExistence type="predicted"/>
<feature type="chain" id="PRO_5013230994" evidence="2">
    <location>
        <begin position="23"/>
        <end position="347"/>
    </location>
</feature>
<dbReference type="RefSeq" id="WP_100148501.1">
    <property type="nucleotide sequence ID" value="NZ_FWFN01000002.1"/>
</dbReference>
<dbReference type="InterPro" id="IPR006059">
    <property type="entry name" value="SBP"/>
</dbReference>
<gene>
    <name evidence="3" type="ORF">PSM7751_00954</name>
</gene>
<dbReference type="PANTHER" id="PTHR30006">
    <property type="entry name" value="THIAMINE-BINDING PERIPLASMIC PROTEIN-RELATED"/>
    <property type="match status" value="1"/>
</dbReference>
<feature type="signal peptide" evidence="2">
    <location>
        <begin position="1"/>
        <end position="22"/>
    </location>
</feature>
<dbReference type="OrthoDB" id="8673316at2"/>
<evidence type="ECO:0000313" key="3">
    <source>
        <dbReference type="EMBL" id="SLN26224.1"/>
    </source>
</evidence>
<dbReference type="Proteomes" id="UP000193963">
    <property type="component" value="Unassembled WGS sequence"/>
</dbReference>
<reference evidence="3 4" key="1">
    <citation type="submission" date="2017-03" db="EMBL/GenBank/DDBJ databases">
        <authorList>
            <person name="Afonso C.L."/>
            <person name="Miller P.J."/>
            <person name="Scott M.A."/>
            <person name="Spackman E."/>
            <person name="Goraichik I."/>
            <person name="Dimitrov K.M."/>
            <person name="Suarez D.L."/>
            <person name="Swayne D.E."/>
        </authorList>
    </citation>
    <scope>NUCLEOTIDE SEQUENCE [LARGE SCALE GENOMIC DNA]</scope>
    <source>
        <strain evidence="3 4">CECT 7751</strain>
    </source>
</reference>
<dbReference type="SUPFAM" id="SSF53850">
    <property type="entry name" value="Periplasmic binding protein-like II"/>
    <property type="match status" value="1"/>
</dbReference>
<protein>
    <submittedName>
        <fullName evidence="3">Bacterial extracellular solute-binding protein</fullName>
    </submittedName>
</protein>
<evidence type="ECO:0000256" key="2">
    <source>
        <dbReference type="SAM" id="SignalP"/>
    </source>
</evidence>
<evidence type="ECO:0000256" key="1">
    <source>
        <dbReference type="ARBA" id="ARBA00022729"/>
    </source>
</evidence>
<dbReference type="GO" id="GO:0030288">
    <property type="term" value="C:outer membrane-bounded periplasmic space"/>
    <property type="evidence" value="ECO:0007669"/>
    <property type="project" value="TreeGrafter"/>
</dbReference>
<evidence type="ECO:0000313" key="4">
    <source>
        <dbReference type="Proteomes" id="UP000193963"/>
    </source>
</evidence>
<keyword evidence="4" id="KW-1185">Reference proteome</keyword>
<sequence>MIARLSALALTFLSVLPAPLAAQEATARYGSGDTPFLLRSTTDIAILEPVIARFAERNPELTVTYEQWGSNALFDRSRDDCRGGGAVADAVFSSAVQQMVWLVNAACATAYRSPATEALPETRRWRDELWGVTMEPAVIVYNTRLLAGDEVPRSRFALLDALRAEPDRYRGRIATYDIAESGLGFLFAYADSLEATTFGSMLEAFARVGAVATCCSAEIIGGVAEGRYLIAYNVLGSYVATAAGDEVGTILPEDYTLVLSRGYMIPKGADRAEASGRLLEFLLTPEAQAMLATAGLVADMAAPETGLAPSARRSIPLTPALLVALDRNRRAQLLTRWSDAFRRAQVP</sequence>
<dbReference type="Pfam" id="PF01547">
    <property type="entry name" value="SBP_bac_1"/>
    <property type="match status" value="1"/>
</dbReference>